<reference evidence="7" key="1">
    <citation type="submission" date="2013-08" db="EMBL/GenBank/DDBJ databases">
        <authorList>
            <person name="Mendez C."/>
            <person name="Richter M."/>
            <person name="Ferrer M."/>
            <person name="Sanchez J."/>
        </authorList>
    </citation>
    <scope>NUCLEOTIDE SEQUENCE</scope>
</reference>
<dbReference type="PANTHER" id="PTHR46383">
    <property type="entry name" value="ASPARTATE AMINOTRANSFERASE"/>
    <property type="match status" value="1"/>
</dbReference>
<proteinExistence type="inferred from homology"/>
<dbReference type="InterPro" id="IPR004839">
    <property type="entry name" value="Aminotransferase_I/II_large"/>
</dbReference>
<gene>
    <name evidence="7" type="ORF">B1A_12405</name>
</gene>
<dbReference type="Gene3D" id="3.90.1150.10">
    <property type="entry name" value="Aspartate Aminotransferase, domain 1"/>
    <property type="match status" value="1"/>
</dbReference>
<organism evidence="7">
    <name type="scientific">mine drainage metagenome</name>
    <dbReference type="NCBI Taxonomy" id="410659"/>
    <lineage>
        <taxon>unclassified sequences</taxon>
        <taxon>metagenomes</taxon>
        <taxon>ecological metagenomes</taxon>
    </lineage>
</organism>
<evidence type="ECO:0000256" key="3">
    <source>
        <dbReference type="ARBA" id="ARBA00022576"/>
    </source>
</evidence>
<dbReference type="EMBL" id="AUZX01009010">
    <property type="protein sequence ID" value="EQD53373.1"/>
    <property type="molecule type" value="Genomic_DNA"/>
</dbReference>
<dbReference type="AlphaFoldDB" id="T1A976"/>
<dbReference type="InterPro" id="IPR015422">
    <property type="entry name" value="PyrdxlP-dep_Trfase_small"/>
</dbReference>
<evidence type="ECO:0000256" key="5">
    <source>
        <dbReference type="ARBA" id="ARBA00022898"/>
    </source>
</evidence>
<keyword evidence="5" id="KW-0663">Pyridoxal phosphate</keyword>
<evidence type="ECO:0000259" key="6">
    <source>
        <dbReference type="Pfam" id="PF00155"/>
    </source>
</evidence>
<evidence type="ECO:0000256" key="1">
    <source>
        <dbReference type="ARBA" id="ARBA00001933"/>
    </source>
</evidence>
<reference evidence="7" key="2">
    <citation type="journal article" date="2014" name="ISME J.">
        <title>Microbial stratification in low pH oxic and suboxic macroscopic growths along an acid mine drainage.</title>
        <authorList>
            <person name="Mendez-Garcia C."/>
            <person name="Mesa V."/>
            <person name="Sprenger R.R."/>
            <person name="Richter M."/>
            <person name="Diez M.S."/>
            <person name="Solano J."/>
            <person name="Bargiela R."/>
            <person name="Golyshina O.V."/>
            <person name="Manteca A."/>
            <person name="Ramos J.L."/>
            <person name="Gallego J.R."/>
            <person name="Llorente I."/>
            <person name="Martins Dos Santos V.A."/>
            <person name="Jensen O.N."/>
            <person name="Pelaez A.I."/>
            <person name="Sanchez J."/>
            <person name="Ferrer M."/>
        </authorList>
    </citation>
    <scope>NUCLEOTIDE SEQUENCE</scope>
</reference>
<comment type="cofactor">
    <cofactor evidence="1">
        <name>pyridoxal 5'-phosphate</name>
        <dbReference type="ChEBI" id="CHEBI:597326"/>
    </cofactor>
</comment>
<dbReference type="GO" id="GO:0006520">
    <property type="term" value="P:amino acid metabolic process"/>
    <property type="evidence" value="ECO:0007669"/>
    <property type="project" value="InterPro"/>
</dbReference>
<keyword evidence="3 7" id="KW-0032">Aminotransferase</keyword>
<sequence>MLYAYHVHPACTILSMKSTIRLSHRLTQLAPSPTLAIAAKAAEMKNSGQPVINLSAGEPDFDTPEPIRKAALLAMESGQTRYTPSDGIRSLRAAIQDKFE</sequence>
<accession>T1A976</accession>
<name>T1A976_9ZZZZ</name>
<keyword evidence="4 7" id="KW-0808">Transferase</keyword>
<feature type="domain" description="Aminotransferase class I/classII large" evidence="6">
    <location>
        <begin position="50"/>
        <end position="100"/>
    </location>
</feature>
<comment type="similarity">
    <text evidence="2">Belongs to the class-I pyridoxal-phosphate-dependent aminotransferase family.</text>
</comment>
<feature type="non-terminal residue" evidence="7">
    <location>
        <position position="100"/>
    </location>
</feature>
<comment type="caution">
    <text evidence="7">The sequence shown here is derived from an EMBL/GenBank/DDBJ whole genome shotgun (WGS) entry which is preliminary data.</text>
</comment>
<dbReference type="PANTHER" id="PTHR46383:SF1">
    <property type="entry name" value="ASPARTATE AMINOTRANSFERASE"/>
    <property type="match status" value="1"/>
</dbReference>
<protein>
    <submittedName>
        <fullName evidence="7">Aspartate aminotransferase</fullName>
    </submittedName>
</protein>
<dbReference type="SUPFAM" id="SSF53383">
    <property type="entry name" value="PLP-dependent transferases"/>
    <property type="match status" value="1"/>
</dbReference>
<dbReference type="InterPro" id="IPR015424">
    <property type="entry name" value="PyrdxlP-dep_Trfase"/>
</dbReference>
<dbReference type="GO" id="GO:0030170">
    <property type="term" value="F:pyridoxal phosphate binding"/>
    <property type="evidence" value="ECO:0007669"/>
    <property type="project" value="InterPro"/>
</dbReference>
<dbReference type="Pfam" id="PF00155">
    <property type="entry name" value="Aminotran_1_2"/>
    <property type="match status" value="1"/>
</dbReference>
<evidence type="ECO:0000256" key="4">
    <source>
        <dbReference type="ARBA" id="ARBA00022679"/>
    </source>
</evidence>
<evidence type="ECO:0000256" key="2">
    <source>
        <dbReference type="ARBA" id="ARBA00007441"/>
    </source>
</evidence>
<evidence type="ECO:0000313" key="7">
    <source>
        <dbReference type="EMBL" id="EQD53373.1"/>
    </source>
</evidence>
<dbReference type="GO" id="GO:0008483">
    <property type="term" value="F:transaminase activity"/>
    <property type="evidence" value="ECO:0007669"/>
    <property type="project" value="UniProtKB-KW"/>
</dbReference>
<dbReference type="InterPro" id="IPR050596">
    <property type="entry name" value="AspAT/PAT-like"/>
</dbReference>